<comment type="caution">
    <text evidence="8">The sequence shown here is derived from an EMBL/GenBank/DDBJ whole genome shotgun (WGS) entry which is preliminary data.</text>
</comment>
<feature type="domain" description="RNA polymerase sigma factor 70 region 4 type 2" evidence="7">
    <location>
        <begin position="121"/>
        <end position="167"/>
    </location>
</feature>
<dbReference type="SUPFAM" id="SSF88659">
    <property type="entry name" value="Sigma3 and sigma4 domains of RNA polymerase sigma factors"/>
    <property type="match status" value="1"/>
</dbReference>
<reference evidence="8 9" key="1">
    <citation type="submission" date="2021-05" db="EMBL/GenBank/DDBJ databases">
        <title>Fusibacter ferrireducens sp. nov., an anaerobic, sulfur- and Fe-reducing bacterium isolated from the mangrove sediment.</title>
        <authorList>
            <person name="Qiu D."/>
        </authorList>
    </citation>
    <scope>NUCLEOTIDE SEQUENCE [LARGE SCALE GENOMIC DNA]</scope>
    <source>
        <strain evidence="8 9">DSM 12116</strain>
    </source>
</reference>
<dbReference type="InterPro" id="IPR036388">
    <property type="entry name" value="WH-like_DNA-bd_sf"/>
</dbReference>
<proteinExistence type="inferred from homology"/>
<accession>A0ABS5PQW9</accession>
<dbReference type="InterPro" id="IPR013325">
    <property type="entry name" value="RNA_pol_sigma_r2"/>
</dbReference>
<evidence type="ECO:0000313" key="8">
    <source>
        <dbReference type="EMBL" id="MBS7527322.1"/>
    </source>
</evidence>
<dbReference type="Gene3D" id="1.10.10.10">
    <property type="entry name" value="Winged helix-like DNA-binding domain superfamily/Winged helix DNA-binding domain"/>
    <property type="match status" value="1"/>
</dbReference>
<dbReference type="Pfam" id="PF04542">
    <property type="entry name" value="Sigma70_r2"/>
    <property type="match status" value="1"/>
</dbReference>
<dbReference type="PANTHER" id="PTHR43133:SF8">
    <property type="entry name" value="RNA POLYMERASE SIGMA FACTOR HI_1459-RELATED"/>
    <property type="match status" value="1"/>
</dbReference>
<name>A0ABS5PQW9_9FIRM</name>
<dbReference type="InterPro" id="IPR013324">
    <property type="entry name" value="RNA_pol_sigma_r3/r4-like"/>
</dbReference>
<keyword evidence="5" id="KW-0804">Transcription</keyword>
<dbReference type="InterPro" id="IPR007627">
    <property type="entry name" value="RNA_pol_sigma70_r2"/>
</dbReference>
<dbReference type="Gene3D" id="1.10.1740.10">
    <property type="match status" value="1"/>
</dbReference>
<evidence type="ECO:0000256" key="3">
    <source>
        <dbReference type="ARBA" id="ARBA00023082"/>
    </source>
</evidence>
<dbReference type="SUPFAM" id="SSF88946">
    <property type="entry name" value="Sigma2 domain of RNA polymerase sigma factors"/>
    <property type="match status" value="1"/>
</dbReference>
<dbReference type="InterPro" id="IPR014284">
    <property type="entry name" value="RNA_pol_sigma-70_dom"/>
</dbReference>
<comment type="similarity">
    <text evidence="1">Belongs to the sigma-70 factor family. ECF subfamily.</text>
</comment>
<evidence type="ECO:0000313" key="9">
    <source>
        <dbReference type="Proteomes" id="UP000746471"/>
    </source>
</evidence>
<evidence type="ECO:0000256" key="1">
    <source>
        <dbReference type="ARBA" id="ARBA00010641"/>
    </source>
</evidence>
<dbReference type="EMBL" id="JAHBCL010000019">
    <property type="protein sequence ID" value="MBS7527322.1"/>
    <property type="molecule type" value="Genomic_DNA"/>
</dbReference>
<dbReference type="InterPro" id="IPR039425">
    <property type="entry name" value="RNA_pol_sigma-70-like"/>
</dbReference>
<protein>
    <submittedName>
        <fullName evidence="8">Sigma-70 family RNA polymerase sigma factor</fullName>
    </submittedName>
</protein>
<keyword evidence="2" id="KW-0805">Transcription regulation</keyword>
<dbReference type="CDD" id="cd06171">
    <property type="entry name" value="Sigma70_r4"/>
    <property type="match status" value="1"/>
</dbReference>
<dbReference type="Pfam" id="PF08281">
    <property type="entry name" value="Sigma70_r4_2"/>
    <property type="match status" value="1"/>
</dbReference>
<gene>
    <name evidence="8" type="ORF">KHM83_11575</name>
</gene>
<feature type="domain" description="RNA polymerase sigma-70 region 2" evidence="6">
    <location>
        <begin position="20"/>
        <end position="86"/>
    </location>
</feature>
<evidence type="ECO:0000259" key="6">
    <source>
        <dbReference type="Pfam" id="PF04542"/>
    </source>
</evidence>
<dbReference type="Proteomes" id="UP000746471">
    <property type="component" value="Unassembled WGS sequence"/>
</dbReference>
<sequence>MESKLIEKSINGDVASFELLIQKYRQYVYNITYRMMGNSHDADDMAQEALIKAFKAIHQFKGDSQFSTWLYRIAMNTCKDELRKRKEATLPLDERIDTMTEADRAQTDPLLIYEQKELQAKVQGALDRLSADGKEVIILRDILGYSYEEIGRILEVPIGTVRSRINRNRIMLKDILKAEA</sequence>
<dbReference type="InterPro" id="IPR013249">
    <property type="entry name" value="RNA_pol_sigma70_r4_t2"/>
</dbReference>
<dbReference type="PANTHER" id="PTHR43133">
    <property type="entry name" value="RNA POLYMERASE ECF-TYPE SIGMA FACTO"/>
    <property type="match status" value="1"/>
</dbReference>
<keyword evidence="3" id="KW-0731">Sigma factor</keyword>
<evidence type="ECO:0000259" key="7">
    <source>
        <dbReference type="Pfam" id="PF08281"/>
    </source>
</evidence>
<keyword evidence="4" id="KW-0238">DNA-binding</keyword>
<dbReference type="RefSeq" id="WP_213237183.1">
    <property type="nucleotide sequence ID" value="NZ_JAHBCL010000019.1"/>
</dbReference>
<dbReference type="NCBIfam" id="TIGR02937">
    <property type="entry name" value="sigma70-ECF"/>
    <property type="match status" value="1"/>
</dbReference>
<organism evidence="8 9">
    <name type="scientific">Fusibacter paucivorans</name>
    <dbReference type="NCBI Taxonomy" id="76009"/>
    <lineage>
        <taxon>Bacteria</taxon>
        <taxon>Bacillati</taxon>
        <taxon>Bacillota</taxon>
        <taxon>Clostridia</taxon>
        <taxon>Eubacteriales</taxon>
        <taxon>Eubacteriales Family XII. Incertae Sedis</taxon>
        <taxon>Fusibacter</taxon>
    </lineage>
</organism>
<keyword evidence="9" id="KW-1185">Reference proteome</keyword>
<evidence type="ECO:0000256" key="4">
    <source>
        <dbReference type="ARBA" id="ARBA00023125"/>
    </source>
</evidence>
<evidence type="ECO:0000256" key="5">
    <source>
        <dbReference type="ARBA" id="ARBA00023163"/>
    </source>
</evidence>
<evidence type="ECO:0000256" key="2">
    <source>
        <dbReference type="ARBA" id="ARBA00023015"/>
    </source>
</evidence>